<dbReference type="Pfam" id="PF00004">
    <property type="entry name" value="AAA"/>
    <property type="match status" value="1"/>
</dbReference>
<dbReference type="Gene3D" id="3.40.50.300">
    <property type="entry name" value="P-loop containing nucleotide triphosphate hydrolases"/>
    <property type="match status" value="1"/>
</dbReference>
<keyword evidence="3" id="KW-0067">ATP-binding</keyword>
<dbReference type="PANTHER" id="PTHR43392">
    <property type="entry name" value="AAA-TYPE ATPASE FAMILY PROTEIN / ANKYRIN REPEAT FAMILY PROTEIN"/>
    <property type="match status" value="1"/>
</dbReference>
<evidence type="ECO:0000256" key="3">
    <source>
        <dbReference type="ARBA" id="ARBA00022840"/>
    </source>
</evidence>
<dbReference type="InterPro" id="IPR050773">
    <property type="entry name" value="CbxX/CfxQ_RuBisCO_ESX"/>
</dbReference>
<evidence type="ECO:0000256" key="2">
    <source>
        <dbReference type="ARBA" id="ARBA00022741"/>
    </source>
</evidence>
<dbReference type="SUPFAM" id="SSF52540">
    <property type="entry name" value="P-loop containing nucleoside triphosphate hydrolases"/>
    <property type="match status" value="1"/>
</dbReference>
<dbReference type="InterPro" id="IPR000641">
    <property type="entry name" value="CbxX/CfxQ"/>
</dbReference>
<dbReference type="PANTHER" id="PTHR43392:SF2">
    <property type="entry name" value="AAA-TYPE ATPASE FAMILY PROTEIN _ ANKYRIN REPEAT FAMILY PROTEIN"/>
    <property type="match status" value="1"/>
</dbReference>
<feature type="domain" description="ATPase AAA-type core" evidence="4">
    <location>
        <begin position="13"/>
        <end position="115"/>
    </location>
</feature>
<keyword evidence="2" id="KW-0547">Nucleotide-binding</keyword>
<feature type="non-terminal residue" evidence="5">
    <location>
        <position position="244"/>
    </location>
</feature>
<accession>A0A5J4PMI8</accession>
<dbReference type="InterPro" id="IPR027417">
    <property type="entry name" value="P-loop_NTPase"/>
</dbReference>
<dbReference type="Gene3D" id="1.10.8.60">
    <property type="match status" value="1"/>
</dbReference>
<dbReference type="GO" id="GO:0005524">
    <property type="term" value="F:ATP binding"/>
    <property type="evidence" value="ECO:0007669"/>
    <property type="project" value="UniProtKB-KW"/>
</dbReference>
<dbReference type="AlphaFoldDB" id="A0A5J4PMI8"/>
<dbReference type="InterPro" id="IPR003959">
    <property type="entry name" value="ATPase_AAA_core"/>
</dbReference>
<comment type="similarity">
    <text evidence="1">Belongs to the CbxX/CfxQ family.</text>
</comment>
<organism evidence="5">
    <name type="scientific">termite gut metagenome</name>
    <dbReference type="NCBI Taxonomy" id="433724"/>
    <lineage>
        <taxon>unclassified sequences</taxon>
        <taxon>metagenomes</taxon>
        <taxon>organismal metagenomes</taxon>
    </lineage>
</organism>
<protein>
    <submittedName>
        <fullName evidence="5">Stage V sporulation protein K</fullName>
    </submittedName>
</protein>
<sequence length="244" mass="27806">MAEIYKELGTLKKGHLIETDRSGLIAEYVGQTAVKTNKIIDSALDGVLFIDEAYSLVFESDNDYGKEAIATLLKRMEDNRDRLIVILAGYTNEMKEFINSNPGLQSRFNRYIEFPDYSASDLYRIFEQNFRKFDYTISNNASKVLQEYFCKSVAEKNSNFGNARFGRIDNLTSCRVPEKCRAQAGNRIIREYTCACTAACPQPEETFSLILPYAKEVCMDVFMTELSGTCKDYGIITTMDRASW</sequence>
<name>A0A5J4PMI8_9ZZZZ</name>
<dbReference type="GO" id="GO:0016887">
    <property type="term" value="F:ATP hydrolysis activity"/>
    <property type="evidence" value="ECO:0007669"/>
    <property type="project" value="InterPro"/>
</dbReference>
<gene>
    <name evidence="5" type="ORF">EZS27_038830</name>
</gene>
<proteinExistence type="inferred from homology"/>
<evidence type="ECO:0000256" key="1">
    <source>
        <dbReference type="ARBA" id="ARBA00010378"/>
    </source>
</evidence>
<reference evidence="5" key="1">
    <citation type="submission" date="2019-03" db="EMBL/GenBank/DDBJ databases">
        <title>Single cell metagenomics reveals metabolic interactions within the superorganism composed of flagellate Streblomastix strix and complex community of Bacteroidetes bacteria on its surface.</title>
        <authorList>
            <person name="Treitli S.C."/>
            <person name="Kolisko M."/>
            <person name="Husnik F."/>
            <person name="Keeling P."/>
            <person name="Hampl V."/>
        </authorList>
    </citation>
    <scope>NUCLEOTIDE SEQUENCE</scope>
    <source>
        <strain evidence="5">STM</strain>
    </source>
</reference>
<evidence type="ECO:0000259" key="4">
    <source>
        <dbReference type="Pfam" id="PF00004"/>
    </source>
</evidence>
<evidence type="ECO:0000313" key="5">
    <source>
        <dbReference type="EMBL" id="KAA6309739.1"/>
    </source>
</evidence>
<comment type="caution">
    <text evidence="5">The sequence shown here is derived from an EMBL/GenBank/DDBJ whole genome shotgun (WGS) entry which is preliminary data.</text>
</comment>
<dbReference type="PRINTS" id="PR00819">
    <property type="entry name" value="CBXCFQXSUPER"/>
</dbReference>
<dbReference type="EMBL" id="SNRY01007793">
    <property type="protein sequence ID" value="KAA6309739.1"/>
    <property type="molecule type" value="Genomic_DNA"/>
</dbReference>